<dbReference type="AlphaFoldDB" id="A0A9X7JN13"/>
<gene>
    <name evidence="2" type="ORF">B7P34_21780</name>
</gene>
<reference evidence="2 3" key="1">
    <citation type="submission" date="2018-03" db="EMBL/GenBank/DDBJ databases">
        <title>Chitinolytic properties of Streptosporangium nondiastaticum TBG75A20.</title>
        <authorList>
            <person name="Gayathri V."/>
            <person name="Shiburaj S."/>
        </authorList>
    </citation>
    <scope>NUCLEOTIDE SEQUENCE [LARGE SCALE GENOMIC DNA]</scope>
    <source>
        <strain evidence="2 3">TBG75A20</strain>
    </source>
</reference>
<dbReference type="EMBL" id="PXWG01000065">
    <property type="protein sequence ID" value="PSJ26622.1"/>
    <property type="molecule type" value="Genomic_DNA"/>
</dbReference>
<evidence type="ECO:0000256" key="1">
    <source>
        <dbReference type="SAM" id="MobiDB-lite"/>
    </source>
</evidence>
<feature type="region of interest" description="Disordered" evidence="1">
    <location>
        <begin position="59"/>
        <end position="80"/>
    </location>
</feature>
<proteinExistence type="predicted"/>
<name>A0A9X7JN13_9ACTN</name>
<sequence length="80" mass="8581">MTTTPAPRRMVDVSGEEAWHLLGGASQGRMMYAQRDALAVRPGPHDALLRIHPQTVTGFRFAHTPDGSATARGTSRPAVS</sequence>
<protein>
    <submittedName>
        <fullName evidence="2">Uncharacterized protein</fullName>
    </submittedName>
</protein>
<dbReference type="OrthoDB" id="4233301at2"/>
<keyword evidence="3" id="KW-1185">Reference proteome</keyword>
<organism evidence="2 3">
    <name type="scientific">Streptosporangium nondiastaticum</name>
    <dbReference type="NCBI Taxonomy" id="35764"/>
    <lineage>
        <taxon>Bacteria</taxon>
        <taxon>Bacillati</taxon>
        <taxon>Actinomycetota</taxon>
        <taxon>Actinomycetes</taxon>
        <taxon>Streptosporangiales</taxon>
        <taxon>Streptosporangiaceae</taxon>
        <taxon>Streptosporangium</taxon>
    </lineage>
</organism>
<dbReference type="RefSeq" id="WP_106678945.1">
    <property type="nucleotide sequence ID" value="NZ_PXWG01000065.1"/>
</dbReference>
<accession>A0A9X7JN13</accession>
<comment type="caution">
    <text evidence="2">The sequence shown here is derived from an EMBL/GenBank/DDBJ whole genome shotgun (WGS) entry which is preliminary data.</text>
</comment>
<evidence type="ECO:0000313" key="2">
    <source>
        <dbReference type="EMBL" id="PSJ26622.1"/>
    </source>
</evidence>
<dbReference type="Proteomes" id="UP000242427">
    <property type="component" value="Unassembled WGS sequence"/>
</dbReference>
<evidence type="ECO:0000313" key="3">
    <source>
        <dbReference type="Proteomes" id="UP000242427"/>
    </source>
</evidence>